<feature type="transmembrane region" description="Helical" evidence="1">
    <location>
        <begin position="376"/>
        <end position="401"/>
    </location>
</feature>
<feature type="transmembrane region" description="Helical" evidence="1">
    <location>
        <begin position="466"/>
        <end position="486"/>
    </location>
</feature>
<feature type="transmembrane region" description="Helical" evidence="1">
    <location>
        <begin position="6"/>
        <end position="25"/>
    </location>
</feature>
<reference evidence="4 5" key="1">
    <citation type="journal article" date="2022" name="IScience">
        <title>An ultrasensitive nanofiber-based assay for enzymatic hydrolysis and deep-sea microbial degradation of cellulose.</title>
        <authorList>
            <person name="Tsudome M."/>
            <person name="Tachioka M."/>
            <person name="Miyazaki M."/>
            <person name="Uchimura K."/>
            <person name="Tsuda M."/>
            <person name="Takaki Y."/>
            <person name="Deguchi S."/>
        </authorList>
    </citation>
    <scope>NUCLEOTIDE SEQUENCE [LARGE SCALE GENOMIC DNA]</scope>
    <source>
        <strain evidence="4 5">GE09</strain>
    </source>
</reference>
<feature type="transmembrane region" description="Helical" evidence="1">
    <location>
        <begin position="305"/>
        <end position="326"/>
    </location>
</feature>
<name>A0AAN1WLA1_9GAMM</name>
<dbReference type="PROSITE" id="PS51257">
    <property type="entry name" value="PROKAR_LIPOPROTEIN"/>
    <property type="match status" value="1"/>
</dbReference>
<keyword evidence="1" id="KW-0472">Membrane</keyword>
<protein>
    <recommendedName>
        <fullName evidence="6">Gonadoliberin III</fullName>
    </recommendedName>
</protein>
<feature type="transmembrane region" description="Helical" evidence="1">
    <location>
        <begin position="338"/>
        <end position="364"/>
    </location>
</feature>
<keyword evidence="5" id="KW-1185">Reference proteome</keyword>
<evidence type="ECO:0000256" key="1">
    <source>
        <dbReference type="SAM" id="Phobius"/>
    </source>
</evidence>
<sequence length="500" mass="55653">MARLNTQLPYIVVLLMIIGCALIGFRHWVSGIPFLPGATQTIWAVEATIEFEADAGPIQASFTLPSDRAKYIRVKERTASPGFGLRFVEDGQTRRAEWSIREARGKQTLYYLTELKVADNPNAKAPVKPEIEKTRFLGSVATTATAILTAAHQTSIDNFSLARELIKTFKTPNEQAQLLLQKSTASDRIVELLMLADVPAREIDVLVLKDGGRKQPLRTWIQVFDGNDIAYFDPTGKYNPEQIEWLIWEQNDDAVIELIGGHGATIGFSMLKKQVPIIARLQEPENQAGLLNTSIHSLPLSEQSLFKGILLVPMGVLLVVFMRILIGLKTSGTFMPVLIALAFMQTSLVTGLIGFLLIVGVGLLIRSYLSRHNLLLVARIALVIISVVLIMALFSVLSFRFGLSEGLKLTLFPMIILSWTIERMSILWEEEGAKEVLRQGGGSLFVAILGYLIMSNDWVQHLTFHFLGLQFIFMALVLLCGSYTGYRLLELKRFRSFTGG</sequence>
<dbReference type="InterPro" id="IPR025838">
    <property type="entry name" value="Transglut_i_TM"/>
</dbReference>
<evidence type="ECO:0000313" key="4">
    <source>
        <dbReference type="EMBL" id="BCD99688.1"/>
    </source>
</evidence>
<dbReference type="EMBL" id="AP023086">
    <property type="protein sequence ID" value="BCD99688.1"/>
    <property type="molecule type" value="Genomic_DNA"/>
</dbReference>
<keyword evidence="1" id="KW-0812">Transmembrane</keyword>
<dbReference type="KEGG" id="marq:MARGE09_P3890"/>
<dbReference type="AlphaFoldDB" id="A0AAN1WLA1"/>
<dbReference type="Pfam" id="PF14402">
    <property type="entry name" value="7TM_transglut"/>
    <property type="match status" value="1"/>
</dbReference>
<feature type="domain" description="7 transmembrane helices usually fused to an inactive transglutaminase" evidence="3">
    <location>
        <begin position="254"/>
        <end position="497"/>
    </location>
</feature>
<accession>A0AAN1WLA1</accession>
<organism evidence="4 5">
    <name type="scientific">Marinagarivorans cellulosilyticus</name>
    <dbReference type="NCBI Taxonomy" id="2721545"/>
    <lineage>
        <taxon>Bacteria</taxon>
        <taxon>Pseudomonadati</taxon>
        <taxon>Pseudomonadota</taxon>
        <taxon>Gammaproteobacteria</taxon>
        <taxon>Cellvibrionales</taxon>
        <taxon>Cellvibrionaceae</taxon>
        <taxon>Marinagarivorans</taxon>
    </lineage>
</organism>
<dbReference type="InterPro" id="IPR025840">
    <property type="entry name" value="7TM_transglut"/>
</dbReference>
<dbReference type="Pfam" id="PF14400">
    <property type="entry name" value="Transglut_i_TM"/>
    <property type="match status" value="1"/>
</dbReference>
<evidence type="ECO:0000259" key="3">
    <source>
        <dbReference type="Pfam" id="PF14402"/>
    </source>
</evidence>
<dbReference type="Proteomes" id="UP001320119">
    <property type="component" value="Chromosome"/>
</dbReference>
<proteinExistence type="predicted"/>
<evidence type="ECO:0008006" key="6">
    <source>
        <dbReference type="Google" id="ProtNLM"/>
    </source>
</evidence>
<dbReference type="RefSeq" id="WP_236984951.1">
    <property type="nucleotide sequence ID" value="NZ_AP023086.1"/>
</dbReference>
<keyword evidence="1" id="KW-1133">Transmembrane helix</keyword>
<evidence type="ECO:0000259" key="2">
    <source>
        <dbReference type="Pfam" id="PF14400"/>
    </source>
</evidence>
<gene>
    <name evidence="4" type="ORF">MARGE09_P3890</name>
</gene>
<evidence type="ECO:0000313" key="5">
    <source>
        <dbReference type="Proteomes" id="UP001320119"/>
    </source>
</evidence>
<feature type="domain" description="Inactive transglutaminase fused to 7 transmembrane helices" evidence="2">
    <location>
        <begin position="25"/>
        <end position="182"/>
    </location>
</feature>